<name>A0ABP3V363_9CLOT</name>
<protein>
    <recommendedName>
        <fullName evidence="3">Cyclic lactone autoinducer peptide</fullName>
    </recommendedName>
</protein>
<evidence type="ECO:0008006" key="3">
    <source>
        <dbReference type="Google" id="ProtNLM"/>
    </source>
</evidence>
<dbReference type="Proteomes" id="UP001501510">
    <property type="component" value="Unassembled WGS sequence"/>
</dbReference>
<sequence length="40" mass="4416">MKKIVKKSVASLLKKTAFRTSASACMGAMYQPLEPKCLKK</sequence>
<organism evidence="1 2">
    <name type="scientific">Clostridium oceanicum</name>
    <dbReference type="NCBI Taxonomy" id="1543"/>
    <lineage>
        <taxon>Bacteria</taxon>
        <taxon>Bacillati</taxon>
        <taxon>Bacillota</taxon>
        <taxon>Clostridia</taxon>
        <taxon>Eubacteriales</taxon>
        <taxon>Clostridiaceae</taxon>
        <taxon>Clostridium</taxon>
    </lineage>
</organism>
<gene>
    <name evidence="1" type="ORF">GCM10008906_30260</name>
</gene>
<proteinExistence type="predicted"/>
<dbReference type="InterPro" id="IPR009229">
    <property type="entry name" value="AgrD"/>
</dbReference>
<keyword evidence="2" id="KW-1185">Reference proteome</keyword>
<dbReference type="NCBIfam" id="TIGR04223">
    <property type="entry name" value="quorum_AgrD"/>
    <property type="match status" value="1"/>
</dbReference>
<comment type="caution">
    <text evidence="1">The sequence shown here is derived from an EMBL/GenBank/DDBJ whole genome shotgun (WGS) entry which is preliminary data.</text>
</comment>
<dbReference type="RefSeq" id="WP_343762841.1">
    <property type="nucleotide sequence ID" value="NZ_BAAACG010000013.1"/>
</dbReference>
<evidence type="ECO:0000313" key="1">
    <source>
        <dbReference type="EMBL" id="GAA0744826.1"/>
    </source>
</evidence>
<reference evidence="2" key="1">
    <citation type="journal article" date="2019" name="Int. J. Syst. Evol. Microbiol.">
        <title>The Global Catalogue of Microorganisms (GCM) 10K type strain sequencing project: providing services to taxonomists for standard genome sequencing and annotation.</title>
        <authorList>
            <consortium name="The Broad Institute Genomics Platform"/>
            <consortium name="The Broad Institute Genome Sequencing Center for Infectious Disease"/>
            <person name="Wu L."/>
            <person name="Ma J."/>
        </authorList>
    </citation>
    <scope>NUCLEOTIDE SEQUENCE [LARGE SCALE GENOMIC DNA]</scope>
    <source>
        <strain evidence="2">JCM 1407</strain>
    </source>
</reference>
<evidence type="ECO:0000313" key="2">
    <source>
        <dbReference type="Proteomes" id="UP001501510"/>
    </source>
</evidence>
<dbReference type="EMBL" id="BAAACG010000013">
    <property type="protein sequence ID" value="GAA0744826.1"/>
    <property type="molecule type" value="Genomic_DNA"/>
</dbReference>
<accession>A0ABP3V363</accession>